<gene>
    <name evidence="3" type="primary">LOC106806137</name>
</gene>
<dbReference type="GeneID" id="106806137"/>
<evidence type="ECO:0000313" key="3">
    <source>
        <dbReference type="RefSeq" id="XP_014663484.1"/>
    </source>
</evidence>
<feature type="compositionally biased region" description="Polar residues" evidence="1">
    <location>
        <begin position="151"/>
        <end position="161"/>
    </location>
</feature>
<organism evidence="2 3">
    <name type="scientific">Priapulus caudatus</name>
    <name type="common">Priapulid worm</name>
    <dbReference type="NCBI Taxonomy" id="37621"/>
    <lineage>
        <taxon>Eukaryota</taxon>
        <taxon>Metazoa</taxon>
        <taxon>Ecdysozoa</taxon>
        <taxon>Scalidophora</taxon>
        <taxon>Priapulida</taxon>
        <taxon>Priapulimorpha</taxon>
        <taxon>Priapulimorphida</taxon>
        <taxon>Priapulidae</taxon>
        <taxon>Priapulus</taxon>
    </lineage>
</organism>
<feature type="compositionally biased region" description="Polar residues" evidence="1">
    <location>
        <begin position="171"/>
        <end position="182"/>
    </location>
</feature>
<keyword evidence="2" id="KW-1185">Reference proteome</keyword>
<dbReference type="Proteomes" id="UP000695022">
    <property type="component" value="Unplaced"/>
</dbReference>
<dbReference type="RefSeq" id="XP_014663484.1">
    <property type="nucleotide sequence ID" value="XM_014807998.1"/>
</dbReference>
<name>A0ABM1DU63_PRICU</name>
<evidence type="ECO:0000256" key="1">
    <source>
        <dbReference type="SAM" id="MobiDB-lite"/>
    </source>
</evidence>
<sequence length="263" mass="30170">MEKILAAICVIAVLGLSYGLPYDYRVDSQPPVKLLDYLREIGASNNDDYDRDEDWWYQAPYEEAKLAEDSDYYYPIKQEIGDYYDAEPVEDNFEDFLIELENMLNMKNGPRYSTVDADREAEYDEEEEKEEEEKEEEGEERDQTMMDETVQDTTADNTQSVAAAASDDLSNELSSVGQTSAPSEPLADNTETQQTPQEIRDEMDRKRGQPETVSVDGKIGVDVSEVQYDKKEENQLEELKGNLYNSQKIAKKAAHPRPFPRDH</sequence>
<feature type="compositionally biased region" description="Acidic residues" evidence="1">
    <location>
        <begin position="119"/>
        <end position="140"/>
    </location>
</feature>
<feature type="compositionally biased region" description="Basic and acidic residues" evidence="1">
    <location>
        <begin position="198"/>
        <end position="209"/>
    </location>
</feature>
<proteinExistence type="predicted"/>
<protein>
    <submittedName>
        <fullName evidence="3">Histone chaperone ASF1-like</fullName>
    </submittedName>
</protein>
<accession>A0ABM1DU63</accession>
<evidence type="ECO:0000313" key="2">
    <source>
        <dbReference type="Proteomes" id="UP000695022"/>
    </source>
</evidence>
<feature type="region of interest" description="Disordered" evidence="1">
    <location>
        <begin position="108"/>
        <end position="226"/>
    </location>
</feature>
<reference evidence="3" key="1">
    <citation type="submission" date="2025-08" db="UniProtKB">
        <authorList>
            <consortium name="RefSeq"/>
        </authorList>
    </citation>
    <scope>IDENTIFICATION</scope>
</reference>